<keyword evidence="2 4" id="KW-0235">DNA replication</keyword>
<evidence type="ECO:0000313" key="6">
    <source>
        <dbReference type="Proteomes" id="UP000198552"/>
    </source>
</evidence>
<dbReference type="PIRSF" id="PIRSF003135">
    <property type="entry name" value="Primosomal_n"/>
    <property type="match status" value="1"/>
</dbReference>
<dbReference type="InterPro" id="IPR023646">
    <property type="entry name" value="Prisomal_replication_PriB"/>
</dbReference>
<dbReference type="GO" id="GO:0006269">
    <property type="term" value="P:DNA replication, synthesis of primer"/>
    <property type="evidence" value="ECO:0007669"/>
    <property type="project" value="UniProtKB-KW"/>
</dbReference>
<keyword evidence="3 4" id="KW-0238">DNA-binding</keyword>
<name>A0A1G9U2T5_9BURK</name>
<accession>A0A1G9U2T5</accession>
<dbReference type="GO" id="GO:1990077">
    <property type="term" value="C:primosome complex"/>
    <property type="evidence" value="ECO:0007669"/>
    <property type="project" value="UniProtKB-UniRule"/>
</dbReference>
<evidence type="ECO:0000256" key="1">
    <source>
        <dbReference type="ARBA" id="ARBA00022515"/>
    </source>
</evidence>
<dbReference type="InterPro" id="IPR000424">
    <property type="entry name" value="Primosome_PriB/ssb"/>
</dbReference>
<dbReference type="Proteomes" id="UP000198552">
    <property type="component" value="Unassembled WGS sequence"/>
</dbReference>
<dbReference type="EMBL" id="FNHP01000007">
    <property type="protein sequence ID" value="SDM54212.1"/>
    <property type="molecule type" value="Genomic_DNA"/>
</dbReference>
<comment type="subunit">
    <text evidence="4">Homodimer. Interacts with PriA and DnaT. Component of the replication restart primosome. Primosome assembly occurs via a 'hand-off' mechanism. PriA binds to replication forks, subsequently PriB then DnaT bind; DnaT then displaces ssDNA to generate the helicase loading substrate.</text>
</comment>
<dbReference type="GO" id="GO:0003697">
    <property type="term" value="F:single-stranded DNA binding"/>
    <property type="evidence" value="ECO:0007669"/>
    <property type="project" value="UniProtKB-UniRule"/>
</dbReference>
<reference evidence="6" key="1">
    <citation type="submission" date="2016-10" db="EMBL/GenBank/DDBJ databases">
        <authorList>
            <person name="Varghese N."/>
            <person name="Submissions S."/>
        </authorList>
    </citation>
    <scope>NUCLEOTIDE SEQUENCE [LARGE SCALE GENOMIC DNA]</scope>
    <source>
        <strain evidence="6">EPL6</strain>
    </source>
</reference>
<evidence type="ECO:0000256" key="4">
    <source>
        <dbReference type="HAMAP-Rule" id="MF_00720"/>
    </source>
</evidence>
<dbReference type="PROSITE" id="PS50935">
    <property type="entry name" value="SSB"/>
    <property type="match status" value="1"/>
</dbReference>
<evidence type="ECO:0000313" key="5">
    <source>
        <dbReference type="EMBL" id="SDM54212.1"/>
    </source>
</evidence>
<organism evidence="5 6">
    <name type="scientific">Oryzisolibacter propanilivorax</name>
    <dbReference type="NCBI Taxonomy" id="1527607"/>
    <lineage>
        <taxon>Bacteria</taxon>
        <taxon>Pseudomonadati</taxon>
        <taxon>Pseudomonadota</taxon>
        <taxon>Betaproteobacteria</taxon>
        <taxon>Burkholderiales</taxon>
        <taxon>Comamonadaceae</taxon>
        <taxon>Oryzisolibacter</taxon>
    </lineage>
</organism>
<proteinExistence type="inferred from homology"/>
<dbReference type="Gene3D" id="2.40.50.140">
    <property type="entry name" value="Nucleic acid-binding proteins"/>
    <property type="match status" value="1"/>
</dbReference>
<dbReference type="RefSeq" id="WP_245704046.1">
    <property type="nucleotide sequence ID" value="NZ_FNHP01000007.1"/>
</dbReference>
<protein>
    <recommendedName>
        <fullName evidence="4">Replication restart protein PriB</fullName>
    </recommendedName>
</protein>
<dbReference type="HAMAP" id="MF_00720">
    <property type="entry name" value="PriB"/>
    <property type="match status" value="1"/>
</dbReference>
<evidence type="ECO:0000256" key="3">
    <source>
        <dbReference type="ARBA" id="ARBA00023125"/>
    </source>
</evidence>
<keyword evidence="1 4" id="KW-0639">Primosome</keyword>
<keyword evidence="6" id="KW-1185">Reference proteome</keyword>
<dbReference type="NCBIfam" id="TIGR04418">
    <property type="entry name" value="PriB_gamma"/>
    <property type="match status" value="1"/>
</dbReference>
<evidence type="ECO:0000256" key="2">
    <source>
        <dbReference type="ARBA" id="ARBA00022705"/>
    </source>
</evidence>
<dbReference type="STRING" id="1527607.SAMN05428957_107144"/>
<sequence>MDTNQLHLHATLAEAQPLRYTPAGLPAIDIVLAHESVQSEAGGPRQVKLTAKAIAFGTLAERLARQAVGSQWRFGGFMAAGRNGKGLVFHIQDMQQE</sequence>
<comment type="function">
    <text evidence="4">Involved in the restart of stalled replication forks, which reloads the replicative helicase on sites other than the origin of replication; the PriA-PriB pathway is the major replication restart pathway. During primosome assembly it facilitates complex formation between PriA and DnaT on DNA; stabilizes PriA on DNA. Stimulates the DNA unwinding activity of PriA helicase.</text>
</comment>
<dbReference type="InterPro" id="IPR012340">
    <property type="entry name" value="NA-bd_OB-fold"/>
</dbReference>
<gene>
    <name evidence="4" type="primary">priB</name>
    <name evidence="5" type="ORF">SAMN05428957_107144</name>
</gene>
<comment type="similarity">
    <text evidence="4">Belongs to the PriB family.</text>
</comment>
<dbReference type="SUPFAM" id="SSF50249">
    <property type="entry name" value="Nucleic acid-binding proteins"/>
    <property type="match status" value="1"/>
</dbReference>
<dbReference type="Pfam" id="PF22657">
    <property type="entry name" value="SSB_1"/>
    <property type="match status" value="1"/>
</dbReference>
<dbReference type="AlphaFoldDB" id="A0A1G9U2T5"/>